<reference evidence="2 3" key="1">
    <citation type="submission" date="2018-06" db="EMBL/GenBank/DDBJ databases">
        <authorList>
            <consortium name="Pathogen Informatics"/>
            <person name="Doyle S."/>
        </authorList>
    </citation>
    <scope>NUCLEOTIDE SEQUENCE [LARGE SCALE GENOMIC DNA]</scope>
    <source>
        <strain evidence="2 3">NCTC11224</strain>
    </source>
</reference>
<keyword evidence="1" id="KW-0472">Membrane</keyword>
<organism evidence="2 3">
    <name type="scientific">Enterocloster clostridioformis</name>
    <dbReference type="NCBI Taxonomy" id="1531"/>
    <lineage>
        <taxon>Bacteria</taxon>
        <taxon>Bacillati</taxon>
        <taxon>Bacillota</taxon>
        <taxon>Clostridia</taxon>
        <taxon>Lachnospirales</taxon>
        <taxon>Lachnospiraceae</taxon>
        <taxon>Enterocloster</taxon>
    </lineage>
</organism>
<sequence length="90" mass="10093">MILQAVFDLVAALLKLVFGWINLPDMPSAVTSVIDELFTCIQGGMGIISVFVDISMVKILLPVLLIVVNFEHVWKFTMFILRKIPFLGIE</sequence>
<gene>
    <name evidence="2" type="ORF">NCTC11224_05592</name>
</gene>
<keyword evidence="1" id="KW-1133">Transmembrane helix</keyword>
<dbReference type="AlphaFoldDB" id="A0A2X2UUF6"/>
<proteinExistence type="predicted"/>
<evidence type="ECO:0000256" key="1">
    <source>
        <dbReference type="SAM" id="Phobius"/>
    </source>
</evidence>
<accession>A0A2X2UUF6</accession>
<feature type="transmembrane region" description="Helical" evidence="1">
    <location>
        <begin position="43"/>
        <end position="68"/>
    </location>
</feature>
<dbReference type="EMBL" id="UAVW01000020">
    <property type="protein sequence ID" value="SQB16473.1"/>
    <property type="molecule type" value="Genomic_DNA"/>
</dbReference>
<keyword evidence="3" id="KW-1185">Reference proteome</keyword>
<name>A0A2X2UUF6_9FIRM</name>
<protein>
    <submittedName>
        <fullName evidence="2">Uncharacterized protein</fullName>
    </submittedName>
</protein>
<dbReference type="Proteomes" id="UP000251853">
    <property type="component" value="Unassembled WGS sequence"/>
</dbReference>
<evidence type="ECO:0000313" key="2">
    <source>
        <dbReference type="EMBL" id="SQB16473.1"/>
    </source>
</evidence>
<evidence type="ECO:0000313" key="3">
    <source>
        <dbReference type="Proteomes" id="UP000251853"/>
    </source>
</evidence>
<keyword evidence="1" id="KW-0812">Transmembrane</keyword>
<dbReference type="RefSeq" id="WP_112483294.1">
    <property type="nucleotide sequence ID" value="NZ_JAIWZC010000001.1"/>
</dbReference>